<evidence type="ECO:0000256" key="6">
    <source>
        <dbReference type="SAM" id="MobiDB-lite"/>
    </source>
</evidence>
<name>A0ABP0WBL3_9BRYO</name>
<dbReference type="PANTHER" id="PTHR45709">
    <property type="entry name" value="LARGE SUBUNIT GTPASE 1 HOMOLOG-RELATED"/>
    <property type="match status" value="1"/>
</dbReference>
<keyword evidence="5" id="KW-0342">GTP-binding</keyword>
<protein>
    <recommendedName>
        <fullName evidence="7">CP-type G domain-containing protein</fullName>
    </recommendedName>
</protein>
<proteinExistence type="predicted"/>
<dbReference type="EMBL" id="OZ020110">
    <property type="protein sequence ID" value="CAK9262755.1"/>
    <property type="molecule type" value="Genomic_DNA"/>
</dbReference>
<evidence type="ECO:0000256" key="3">
    <source>
        <dbReference type="ARBA" id="ARBA00022741"/>
    </source>
</evidence>
<evidence type="ECO:0000259" key="7">
    <source>
        <dbReference type="PROSITE" id="PS51721"/>
    </source>
</evidence>
<feature type="compositionally biased region" description="Basic and acidic residues" evidence="6">
    <location>
        <begin position="88"/>
        <end position="98"/>
    </location>
</feature>
<keyword evidence="9" id="KW-1185">Reference proteome</keyword>
<feature type="region of interest" description="Disordered" evidence="6">
    <location>
        <begin position="512"/>
        <end position="555"/>
    </location>
</feature>
<accession>A0ABP0WBL3</accession>
<dbReference type="PANTHER" id="PTHR45709:SF2">
    <property type="entry name" value="LARGE SUBUNIT GTPASE 1 HOMOLOG"/>
    <property type="match status" value="1"/>
</dbReference>
<feature type="compositionally biased region" description="Acidic residues" evidence="6">
    <location>
        <begin position="530"/>
        <end position="540"/>
    </location>
</feature>
<dbReference type="CDD" id="cd01857">
    <property type="entry name" value="HSR1_MMR1"/>
    <property type="match status" value="1"/>
</dbReference>
<feature type="domain" description="CP-type G" evidence="7">
    <location>
        <begin position="155"/>
        <end position="387"/>
    </location>
</feature>
<dbReference type="SUPFAM" id="SSF52540">
    <property type="entry name" value="P-loop containing nucleoside triphosphate hydrolases"/>
    <property type="match status" value="1"/>
</dbReference>
<gene>
    <name evidence="8" type="ORF">CSSPJE1EN1_LOCUS8233</name>
</gene>
<keyword evidence="4" id="KW-0378">Hydrolase</keyword>
<evidence type="ECO:0000313" key="9">
    <source>
        <dbReference type="Proteomes" id="UP001497444"/>
    </source>
</evidence>
<dbReference type="Gene3D" id="3.40.50.300">
    <property type="entry name" value="P-loop containing nucleotide triphosphate hydrolases"/>
    <property type="match status" value="1"/>
</dbReference>
<reference evidence="8" key="1">
    <citation type="submission" date="2024-02" db="EMBL/GenBank/DDBJ databases">
        <authorList>
            <consortium name="ELIXIR-Norway"/>
            <consortium name="Elixir Norway"/>
        </authorList>
    </citation>
    <scope>NUCLEOTIDE SEQUENCE</scope>
</reference>
<feature type="region of interest" description="Disordered" evidence="6">
    <location>
        <begin position="88"/>
        <end position="109"/>
    </location>
</feature>
<dbReference type="Proteomes" id="UP001497444">
    <property type="component" value="Chromosome 15"/>
</dbReference>
<dbReference type="InterPro" id="IPR027417">
    <property type="entry name" value="P-loop_NTPase"/>
</dbReference>
<evidence type="ECO:0000256" key="1">
    <source>
        <dbReference type="ARBA" id="ARBA00004496"/>
    </source>
</evidence>
<keyword evidence="2" id="KW-0963">Cytoplasm</keyword>
<keyword evidence="3" id="KW-0547">Nucleotide-binding</keyword>
<dbReference type="InterPro" id="IPR043358">
    <property type="entry name" value="GNL1-like"/>
</dbReference>
<dbReference type="Pfam" id="PF01926">
    <property type="entry name" value="MMR_HSR1"/>
    <property type="match status" value="1"/>
</dbReference>
<evidence type="ECO:0000256" key="5">
    <source>
        <dbReference type="ARBA" id="ARBA00023134"/>
    </source>
</evidence>
<organism evidence="8 9">
    <name type="scientific">Sphagnum jensenii</name>
    <dbReference type="NCBI Taxonomy" id="128206"/>
    <lineage>
        <taxon>Eukaryota</taxon>
        <taxon>Viridiplantae</taxon>
        <taxon>Streptophyta</taxon>
        <taxon>Embryophyta</taxon>
        <taxon>Bryophyta</taxon>
        <taxon>Sphagnophytina</taxon>
        <taxon>Sphagnopsida</taxon>
        <taxon>Sphagnales</taxon>
        <taxon>Sphagnaceae</taxon>
        <taxon>Sphagnum</taxon>
    </lineage>
</organism>
<dbReference type="PROSITE" id="PS51721">
    <property type="entry name" value="G_CP"/>
    <property type="match status" value="1"/>
</dbReference>
<evidence type="ECO:0000256" key="4">
    <source>
        <dbReference type="ARBA" id="ARBA00022801"/>
    </source>
</evidence>
<dbReference type="InterPro" id="IPR030378">
    <property type="entry name" value="G_CP_dom"/>
</dbReference>
<sequence>MGRKAKVTTGPGQALIKRHVHAANDQKQGMMTGGRESKPLESLIDVRDLDEVMEQAELTGRILSSVNPLLPELLITPETDIDTLEDQKEGRRAEEALHRSSLTIPRRPKWHPTMSTQQLDLQERQAFLNWRRGLAVLENNEKLVLTPFEKNLDIWRQLWRVLERCDLVVMVVDARNPLFYQCPDLEAYVKEIDPNRKTMLLLNKADLLTRDVRRKWATYFKKQRTSFLFWSAKAATALLQDKAQSLQSAACPVSEERKEERESDDEEIAVLGCEELLHHLQQQAEAISLSRKTAVQVSIHHHLATERSNLTGGDEEGENGVSTSTAPARVVVGFVGYPNVGKSSTINALIGGKKTGVTSTPGKTKHFQTLIISDSLMLCDCPGLVFPSFTSSRSEMVAAGVLPIDRMMDHRGPIQVVASQIPRETLESIYGFTLPTPKPYEPQNRSPTAAELLSAYAQSRGQVSSSGLPDETRASRQILKDYLNGKLLYCYLPPNEEEINGVMNEYQISSRCDGDSQSSLWSERSSEFDSASDVEYEEESTSGTLDSGRETNAAE</sequence>
<comment type="subcellular location">
    <subcellularLocation>
        <location evidence="1">Cytoplasm</location>
    </subcellularLocation>
</comment>
<evidence type="ECO:0000313" key="8">
    <source>
        <dbReference type="EMBL" id="CAK9262755.1"/>
    </source>
</evidence>
<dbReference type="PRINTS" id="PR00326">
    <property type="entry name" value="GTP1OBG"/>
</dbReference>
<evidence type="ECO:0000256" key="2">
    <source>
        <dbReference type="ARBA" id="ARBA00022490"/>
    </source>
</evidence>
<dbReference type="InterPro" id="IPR006073">
    <property type="entry name" value="GTP-bd"/>
</dbReference>